<evidence type="ECO:0000313" key="10">
    <source>
        <dbReference type="Proteomes" id="UP001153620"/>
    </source>
</evidence>
<keyword evidence="3" id="KW-0813">Transport</keyword>
<dbReference type="GO" id="GO:0005459">
    <property type="term" value="F:UDP-galactose transmembrane transporter activity"/>
    <property type="evidence" value="ECO:0007669"/>
    <property type="project" value="TreeGrafter"/>
</dbReference>
<proteinExistence type="inferred from homology"/>
<dbReference type="GO" id="GO:0005789">
    <property type="term" value="C:endoplasmic reticulum membrane"/>
    <property type="evidence" value="ECO:0007669"/>
    <property type="project" value="UniProtKB-SubCell"/>
</dbReference>
<feature type="transmembrane region" description="Helical" evidence="8">
    <location>
        <begin position="83"/>
        <end position="104"/>
    </location>
</feature>
<dbReference type="PANTHER" id="PTHR10778">
    <property type="entry name" value="SOLUTE CARRIER FAMILY 35 MEMBER B"/>
    <property type="match status" value="1"/>
</dbReference>
<feature type="transmembrane region" description="Helical" evidence="8">
    <location>
        <begin position="47"/>
        <end position="71"/>
    </location>
</feature>
<dbReference type="EMBL" id="OU895878">
    <property type="protein sequence ID" value="CAG9803153.1"/>
    <property type="molecule type" value="Genomic_DNA"/>
</dbReference>
<evidence type="ECO:0000256" key="5">
    <source>
        <dbReference type="ARBA" id="ARBA00022824"/>
    </source>
</evidence>
<keyword evidence="6 8" id="KW-1133">Transmembrane helix</keyword>
<gene>
    <name evidence="9" type="ORF">CHIRRI_LOCUS6054</name>
</gene>
<feature type="transmembrane region" description="Helical" evidence="8">
    <location>
        <begin position="164"/>
        <end position="184"/>
    </location>
</feature>
<reference evidence="9" key="2">
    <citation type="submission" date="2022-10" db="EMBL/GenBank/DDBJ databases">
        <authorList>
            <consortium name="ENA_rothamsted_submissions"/>
            <consortium name="culmorum"/>
            <person name="King R."/>
        </authorList>
    </citation>
    <scope>NUCLEOTIDE SEQUENCE</scope>
</reference>
<evidence type="ECO:0000256" key="6">
    <source>
        <dbReference type="ARBA" id="ARBA00022989"/>
    </source>
</evidence>
<evidence type="ECO:0000256" key="2">
    <source>
        <dbReference type="ARBA" id="ARBA00010694"/>
    </source>
</evidence>
<comment type="similarity">
    <text evidence="2">Belongs to the nucleotide-sugar transporter family. SLC35B subfamily.</text>
</comment>
<feature type="transmembrane region" description="Helical" evidence="8">
    <location>
        <begin position="110"/>
        <end position="127"/>
    </location>
</feature>
<reference evidence="9" key="1">
    <citation type="submission" date="2022-01" db="EMBL/GenBank/DDBJ databases">
        <authorList>
            <person name="King R."/>
        </authorList>
    </citation>
    <scope>NUCLEOTIDE SEQUENCE</scope>
</reference>
<sequence>MLELHRKIKLVKISVGIIASHIIMGIFQERIMKQPYINSDGISSQFALPFAYVGVQCFVYTFITVGIKLIYDREKNETPQKYFAMPAIFFVLAPVFSNMALKWVSYPTQVVGKASKPIIVMILGVLIGRKSYRAQKYVSVIFIIFGVIMFSFKPNYQESESENLLYGNSFIGLSLVMDGLLGALQDRMRSISKPTTLNLMLFMNAWSSLYLVFPLIITNEGIDFIHFCLTHPKIIIDLSVIVTVGTIGQFFIAQMISNFGALPLSLVMTVRKFLTVFLSVIIFGNELSIIQWIATGVIFIALVGDSMFRGKSSESNESSLETLETDNYDDTKKSNLKSVVIHNHDPTEFVKVIDIVDQAVPQNSDCIHCNESTKKY</sequence>
<protein>
    <submittedName>
        <fullName evidence="9">Uncharacterized protein</fullName>
    </submittedName>
</protein>
<dbReference type="InterPro" id="IPR037185">
    <property type="entry name" value="EmrE-like"/>
</dbReference>
<keyword evidence="5" id="KW-0256">Endoplasmic reticulum</keyword>
<dbReference type="GO" id="GO:0000139">
    <property type="term" value="C:Golgi membrane"/>
    <property type="evidence" value="ECO:0007669"/>
    <property type="project" value="TreeGrafter"/>
</dbReference>
<comment type="subcellular location">
    <subcellularLocation>
        <location evidence="1">Endoplasmic reticulum membrane</location>
        <topology evidence="1">Multi-pass membrane protein</topology>
    </subcellularLocation>
</comment>
<evidence type="ECO:0000256" key="7">
    <source>
        <dbReference type="ARBA" id="ARBA00023136"/>
    </source>
</evidence>
<feature type="transmembrane region" description="Helical" evidence="8">
    <location>
        <begin position="289"/>
        <end position="308"/>
    </location>
</feature>
<dbReference type="SUPFAM" id="SSF103481">
    <property type="entry name" value="Multidrug resistance efflux transporter EmrE"/>
    <property type="match status" value="2"/>
</dbReference>
<dbReference type="AlphaFoldDB" id="A0A9N9RT37"/>
<dbReference type="GO" id="GO:0005460">
    <property type="term" value="F:UDP-glucose transmembrane transporter activity"/>
    <property type="evidence" value="ECO:0007669"/>
    <property type="project" value="TreeGrafter"/>
</dbReference>
<dbReference type="InterPro" id="IPR013657">
    <property type="entry name" value="SCL35B1-4/HUT1"/>
</dbReference>
<feature type="transmembrane region" description="Helical" evidence="8">
    <location>
        <begin position="264"/>
        <end position="283"/>
    </location>
</feature>
<evidence type="ECO:0000256" key="1">
    <source>
        <dbReference type="ARBA" id="ARBA00004477"/>
    </source>
</evidence>
<feature type="transmembrane region" description="Helical" evidence="8">
    <location>
        <begin position="196"/>
        <end position="217"/>
    </location>
</feature>
<keyword evidence="4 8" id="KW-0812">Transmembrane</keyword>
<dbReference type="Proteomes" id="UP001153620">
    <property type="component" value="Chromosome 2"/>
</dbReference>
<feature type="transmembrane region" description="Helical" evidence="8">
    <location>
        <begin position="10"/>
        <end position="27"/>
    </location>
</feature>
<evidence type="ECO:0000313" key="9">
    <source>
        <dbReference type="EMBL" id="CAG9803153.1"/>
    </source>
</evidence>
<evidence type="ECO:0000256" key="4">
    <source>
        <dbReference type="ARBA" id="ARBA00022692"/>
    </source>
</evidence>
<accession>A0A9N9RT37</accession>
<evidence type="ECO:0000256" key="3">
    <source>
        <dbReference type="ARBA" id="ARBA00022448"/>
    </source>
</evidence>
<evidence type="ECO:0000256" key="8">
    <source>
        <dbReference type="SAM" id="Phobius"/>
    </source>
</evidence>
<feature type="transmembrane region" description="Helical" evidence="8">
    <location>
        <begin position="229"/>
        <end position="252"/>
    </location>
</feature>
<keyword evidence="7 8" id="KW-0472">Membrane</keyword>
<dbReference type="OrthoDB" id="7782791at2759"/>
<dbReference type="PANTHER" id="PTHR10778:SF10">
    <property type="entry name" value="SOLUTE CARRIER FAMILY 35 MEMBER B1"/>
    <property type="match status" value="1"/>
</dbReference>
<organism evidence="9 10">
    <name type="scientific">Chironomus riparius</name>
    <dbReference type="NCBI Taxonomy" id="315576"/>
    <lineage>
        <taxon>Eukaryota</taxon>
        <taxon>Metazoa</taxon>
        <taxon>Ecdysozoa</taxon>
        <taxon>Arthropoda</taxon>
        <taxon>Hexapoda</taxon>
        <taxon>Insecta</taxon>
        <taxon>Pterygota</taxon>
        <taxon>Neoptera</taxon>
        <taxon>Endopterygota</taxon>
        <taxon>Diptera</taxon>
        <taxon>Nematocera</taxon>
        <taxon>Chironomoidea</taxon>
        <taxon>Chironomidae</taxon>
        <taxon>Chironominae</taxon>
        <taxon>Chironomus</taxon>
    </lineage>
</organism>
<keyword evidence="10" id="KW-1185">Reference proteome</keyword>
<name>A0A9N9RT37_9DIPT</name>
<dbReference type="Pfam" id="PF08449">
    <property type="entry name" value="UAA"/>
    <property type="match status" value="1"/>
</dbReference>
<feature type="transmembrane region" description="Helical" evidence="8">
    <location>
        <begin position="134"/>
        <end position="152"/>
    </location>
</feature>